<dbReference type="Proteomes" id="UP000477402">
    <property type="component" value="Unassembled WGS sequence"/>
</dbReference>
<protein>
    <submittedName>
        <fullName evidence="1">Uncharacterized protein</fullName>
    </submittedName>
</protein>
<reference evidence="1 2" key="1">
    <citation type="submission" date="2019-12" db="EMBL/GenBank/DDBJ databases">
        <title>Draft Genome Sequences of L. lactis strains MS22333, MS22334, MS22336, and MS22337, Isolated from Spontaneous Fermented Camel Milk in Ethiopia.</title>
        <authorList>
            <person name="Bragason E."/>
            <person name="Hansen E.B."/>
            <person name="Guya M.E."/>
            <person name="Berhe T."/>
        </authorList>
    </citation>
    <scope>NUCLEOTIDE SEQUENCE [LARGE SCALE GENOMIC DNA]</scope>
    <source>
        <strain evidence="1 2">MS22336</strain>
    </source>
</reference>
<name>A0A6M0M7Q0_9LACT</name>
<sequence length="59" mass="6645">MTIPPFLLGRYVLRWRFFGSLAQLVAYRSVAGSSAARTINKRRVKKRGGNLANSFIIAF</sequence>
<dbReference type="EMBL" id="WWDJ01000046">
    <property type="protein sequence ID" value="NEX55389.1"/>
    <property type="molecule type" value="Genomic_DNA"/>
</dbReference>
<dbReference type="AlphaFoldDB" id="A0A6M0M7Q0"/>
<evidence type="ECO:0000313" key="2">
    <source>
        <dbReference type="Proteomes" id="UP000477402"/>
    </source>
</evidence>
<proteinExistence type="predicted"/>
<organism evidence="1 2">
    <name type="scientific">Lactococcus lactis</name>
    <dbReference type="NCBI Taxonomy" id="1358"/>
    <lineage>
        <taxon>Bacteria</taxon>
        <taxon>Bacillati</taxon>
        <taxon>Bacillota</taxon>
        <taxon>Bacilli</taxon>
        <taxon>Lactobacillales</taxon>
        <taxon>Streptococcaceae</taxon>
        <taxon>Lactococcus</taxon>
    </lineage>
</organism>
<gene>
    <name evidence="1" type="ORF">GTP08_06745</name>
</gene>
<accession>A0A6M0M7Q0</accession>
<comment type="caution">
    <text evidence="1">The sequence shown here is derived from an EMBL/GenBank/DDBJ whole genome shotgun (WGS) entry which is preliminary data.</text>
</comment>
<evidence type="ECO:0000313" key="1">
    <source>
        <dbReference type="EMBL" id="NEX55389.1"/>
    </source>
</evidence>